<evidence type="ECO:0000256" key="1">
    <source>
        <dbReference type="SAM" id="MobiDB-lite"/>
    </source>
</evidence>
<feature type="region of interest" description="Disordered" evidence="1">
    <location>
        <begin position="89"/>
        <end position="176"/>
    </location>
</feature>
<feature type="compositionally biased region" description="Polar residues" evidence="1">
    <location>
        <begin position="90"/>
        <end position="105"/>
    </location>
</feature>
<feature type="compositionally biased region" description="Low complexity" evidence="1">
    <location>
        <begin position="111"/>
        <end position="121"/>
    </location>
</feature>
<dbReference type="Proteomes" id="UP000655225">
    <property type="component" value="Unassembled WGS sequence"/>
</dbReference>
<keyword evidence="3" id="KW-1185">Reference proteome</keyword>
<proteinExistence type="predicted"/>
<name>A0A835DJU6_TETSI</name>
<dbReference type="EMBL" id="JABCRI010000005">
    <property type="protein sequence ID" value="KAF8406141.1"/>
    <property type="molecule type" value="Genomic_DNA"/>
</dbReference>
<evidence type="ECO:0000313" key="2">
    <source>
        <dbReference type="EMBL" id="KAF8406141.1"/>
    </source>
</evidence>
<organism evidence="2 3">
    <name type="scientific">Tetracentron sinense</name>
    <name type="common">Spur-leaf</name>
    <dbReference type="NCBI Taxonomy" id="13715"/>
    <lineage>
        <taxon>Eukaryota</taxon>
        <taxon>Viridiplantae</taxon>
        <taxon>Streptophyta</taxon>
        <taxon>Embryophyta</taxon>
        <taxon>Tracheophyta</taxon>
        <taxon>Spermatophyta</taxon>
        <taxon>Magnoliopsida</taxon>
        <taxon>Trochodendrales</taxon>
        <taxon>Trochodendraceae</taxon>
        <taxon>Tetracentron</taxon>
    </lineage>
</organism>
<dbReference type="AlphaFoldDB" id="A0A835DJU6"/>
<comment type="caution">
    <text evidence="2">The sequence shown here is derived from an EMBL/GenBank/DDBJ whole genome shotgun (WGS) entry which is preliminary data.</text>
</comment>
<gene>
    <name evidence="2" type="ORF">HHK36_008221</name>
</gene>
<reference evidence="2 3" key="1">
    <citation type="submission" date="2020-04" db="EMBL/GenBank/DDBJ databases">
        <title>Plant Genome Project.</title>
        <authorList>
            <person name="Zhang R.-G."/>
        </authorList>
    </citation>
    <scope>NUCLEOTIDE SEQUENCE [LARGE SCALE GENOMIC DNA]</scope>
    <source>
        <strain evidence="2">YNK0</strain>
        <tissue evidence="2">Leaf</tissue>
    </source>
</reference>
<sequence length="191" mass="20202">MVVFFHLYLHIPHATQRSSDGLMKSNSKLVDEGYGEDEDEHSETLCEICGGAVNGPDLGRAQFDLLLIRLGQVVLPTNIEDFIPPHHKASATSTSLPNMDVSQQPLDAARPPSSSSHSLSPILGCSTLNSEVHSSPPPPPPAMSSPNLVSTIQPQIEPVDAPIPATSAASPIASPAVECSQPSLDQYVVLP</sequence>
<feature type="compositionally biased region" description="Low complexity" evidence="1">
    <location>
        <begin position="162"/>
        <end position="176"/>
    </location>
</feature>
<protein>
    <submittedName>
        <fullName evidence="2">Uncharacterized protein</fullName>
    </submittedName>
</protein>
<accession>A0A835DJU6</accession>
<evidence type="ECO:0000313" key="3">
    <source>
        <dbReference type="Proteomes" id="UP000655225"/>
    </source>
</evidence>